<evidence type="ECO:0000256" key="2">
    <source>
        <dbReference type="ARBA" id="ARBA00008017"/>
    </source>
</evidence>
<reference evidence="12" key="1">
    <citation type="journal article" date="2019" name="Int. J. Syst. Evol. Microbiol.">
        <title>The Global Catalogue of Microorganisms (GCM) 10K type strain sequencing project: providing services to taxonomists for standard genome sequencing and annotation.</title>
        <authorList>
            <consortium name="The Broad Institute Genomics Platform"/>
            <consortium name="The Broad Institute Genome Sequencing Center for Infectious Disease"/>
            <person name="Wu L."/>
            <person name="Ma J."/>
        </authorList>
    </citation>
    <scope>NUCLEOTIDE SEQUENCE [LARGE SCALE GENOMIC DNA]</scope>
    <source>
        <strain evidence="12">JCM 17551</strain>
    </source>
</reference>
<evidence type="ECO:0000313" key="11">
    <source>
        <dbReference type="EMBL" id="GAA3930301.1"/>
    </source>
</evidence>
<evidence type="ECO:0000256" key="5">
    <source>
        <dbReference type="ARBA" id="ARBA00022989"/>
    </source>
</evidence>
<name>A0ABP7MWB7_9GAMM</name>
<feature type="transmembrane region" description="Helical" evidence="7">
    <location>
        <begin position="168"/>
        <end position="189"/>
    </location>
</feature>
<comment type="caution">
    <text evidence="11">The sequence shown here is derived from an EMBL/GenBank/DDBJ whole genome shotgun (WGS) entry which is preliminary data.</text>
</comment>
<dbReference type="Pfam" id="PF00924">
    <property type="entry name" value="MS_channel_2nd"/>
    <property type="match status" value="1"/>
</dbReference>
<keyword evidence="3" id="KW-1003">Cell membrane</keyword>
<dbReference type="InterPro" id="IPR049142">
    <property type="entry name" value="MS_channel_1st"/>
</dbReference>
<feature type="transmembrane region" description="Helical" evidence="7">
    <location>
        <begin position="69"/>
        <end position="89"/>
    </location>
</feature>
<dbReference type="SUPFAM" id="SSF82689">
    <property type="entry name" value="Mechanosensitive channel protein MscS (YggB), C-terminal domain"/>
    <property type="match status" value="1"/>
</dbReference>
<keyword evidence="5 7" id="KW-1133">Transmembrane helix</keyword>
<dbReference type="InterPro" id="IPR052702">
    <property type="entry name" value="MscS-like_channel"/>
</dbReference>
<dbReference type="EMBL" id="BAABBN010000007">
    <property type="protein sequence ID" value="GAA3930301.1"/>
    <property type="molecule type" value="Genomic_DNA"/>
</dbReference>
<evidence type="ECO:0000256" key="6">
    <source>
        <dbReference type="ARBA" id="ARBA00023136"/>
    </source>
</evidence>
<dbReference type="PANTHER" id="PTHR30347">
    <property type="entry name" value="POTASSIUM CHANNEL RELATED"/>
    <property type="match status" value="1"/>
</dbReference>
<dbReference type="InterPro" id="IPR011066">
    <property type="entry name" value="MscS_channel_C_sf"/>
</dbReference>
<dbReference type="InterPro" id="IPR006686">
    <property type="entry name" value="MscS_channel_CS"/>
</dbReference>
<evidence type="ECO:0000259" key="10">
    <source>
        <dbReference type="Pfam" id="PF21088"/>
    </source>
</evidence>
<dbReference type="Pfam" id="PF21088">
    <property type="entry name" value="MS_channel_1st"/>
    <property type="match status" value="1"/>
</dbReference>
<feature type="transmembrane region" description="Helical" evidence="7">
    <location>
        <begin position="101"/>
        <end position="123"/>
    </location>
</feature>
<protein>
    <submittedName>
        <fullName evidence="11">Mechanosensitive ion channel</fullName>
    </submittedName>
</protein>
<dbReference type="InterPro" id="IPR023408">
    <property type="entry name" value="MscS_beta-dom_sf"/>
</dbReference>
<dbReference type="InterPro" id="IPR011014">
    <property type="entry name" value="MscS_channel_TM-2"/>
</dbReference>
<keyword evidence="6 7" id="KW-0472">Membrane</keyword>
<feature type="transmembrane region" description="Helical" evidence="7">
    <location>
        <begin position="27"/>
        <end position="48"/>
    </location>
</feature>
<dbReference type="RefSeq" id="WP_344799249.1">
    <property type="nucleotide sequence ID" value="NZ_BAABBN010000007.1"/>
</dbReference>
<evidence type="ECO:0000313" key="12">
    <source>
        <dbReference type="Proteomes" id="UP001501565"/>
    </source>
</evidence>
<dbReference type="PANTHER" id="PTHR30347:SF1">
    <property type="entry name" value="MECHANOSENSITIVE CHANNEL MSCK"/>
    <property type="match status" value="1"/>
</dbReference>
<feature type="transmembrane region" description="Helical" evidence="7">
    <location>
        <begin position="130"/>
        <end position="148"/>
    </location>
</feature>
<dbReference type="Gene3D" id="1.10.287.1260">
    <property type="match status" value="1"/>
</dbReference>
<keyword evidence="4 7" id="KW-0812">Transmembrane</keyword>
<feature type="domain" description="Mechanosensitive ion channel MscS C-terminal" evidence="9">
    <location>
        <begin position="332"/>
        <end position="420"/>
    </location>
</feature>
<dbReference type="PROSITE" id="PS01246">
    <property type="entry name" value="UPF0003"/>
    <property type="match status" value="1"/>
</dbReference>
<feature type="transmembrane region" description="Helical" evidence="7">
    <location>
        <begin position="210"/>
        <end position="231"/>
    </location>
</feature>
<feature type="domain" description="Mechanosensitive ion channel transmembrane helices 2/3" evidence="10">
    <location>
        <begin position="214"/>
        <end position="254"/>
    </location>
</feature>
<organism evidence="11 12">
    <name type="scientific">Litoribacillus peritrichatus</name>
    <dbReference type="NCBI Taxonomy" id="718191"/>
    <lineage>
        <taxon>Bacteria</taxon>
        <taxon>Pseudomonadati</taxon>
        <taxon>Pseudomonadota</taxon>
        <taxon>Gammaproteobacteria</taxon>
        <taxon>Oceanospirillales</taxon>
        <taxon>Oceanospirillaceae</taxon>
        <taxon>Litoribacillus</taxon>
    </lineage>
</organism>
<dbReference type="InterPro" id="IPR049278">
    <property type="entry name" value="MS_channel_C"/>
</dbReference>
<dbReference type="Proteomes" id="UP001501565">
    <property type="component" value="Unassembled WGS sequence"/>
</dbReference>
<evidence type="ECO:0000259" key="9">
    <source>
        <dbReference type="Pfam" id="PF21082"/>
    </source>
</evidence>
<evidence type="ECO:0000256" key="7">
    <source>
        <dbReference type="SAM" id="Phobius"/>
    </source>
</evidence>
<feature type="transmembrane region" description="Helical" evidence="7">
    <location>
        <begin position="237"/>
        <end position="268"/>
    </location>
</feature>
<comment type="subcellular location">
    <subcellularLocation>
        <location evidence="1">Cell membrane</location>
        <topology evidence="1">Multi-pass membrane protein</topology>
    </subcellularLocation>
</comment>
<feature type="domain" description="Mechanosensitive ion channel MscS" evidence="8">
    <location>
        <begin position="256"/>
        <end position="323"/>
    </location>
</feature>
<evidence type="ECO:0000259" key="8">
    <source>
        <dbReference type="Pfam" id="PF00924"/>
    </source>
</evidence>
<sequence>MITDTLLEHVERISQNVLEVVLSIETYHQIGIIALIYLLAYTLASRIFKYTPVLRQPPTSDVNAPLRALMYRCGKLLFPVLALIFLRISLEFSQWVLEDGWVIQVAFAIALFLLFHSFVTLFVTNAFVAMAFRWIGIPILFFYVIGVLDDIIRVLESMSIELGNIKLSAYGLTRTLIFGSLLFWLGRVSNSTGQTIIRKQESLDFRTREIVAKLFEIALFFLIIMIMLQLMGINLTALAVFGGAVGVGLGFGLQAIASNFISGVIIIFDRSISVGDYIEMEDGRSGTVTELNMRSTTLETFDGKDIVVPNEKFISGSFTNWTHKNGKQRYRVDFSVGYKTDVRSMVELIKEAVANHPQVLSGPDLPFEERPDCEIDSFGDNGVNMFVEFWMEGIDDGRNRVGGDLLLIILETLQENGIEIPFPQRDVRIVQFDAQALQKQAASE</sequence>
<evidence type="ECO:0000256" key="4">
    <source>
        <dbReference type="ARBA" id="ARBA00022692"/>
    </source>
</evidence>
<dbReference type="Gene3D" id="2.30.30.60">
    <property type="match status" value="1"/>
</dbReference>
<dbReference type="InterPro" id="IPR010920">
    <property type="entry name" value="LSM_dom_sf"/>
</dbReference>
<dbReference type="Gene3D" id="3.30.70.100">
    <property type="match status" value="1"/>
</dbReference>
<evidence type="ECO:0000256" key="1">
    <source>
        <dbReference type="ARBA" id="ARBA00004651"/>
    </source>
</evidence>
<dbReference type="SUPFAM" id="SSF50182">
    <property type="entry name" value="Sm-like ribonucleoproteins"/>
    <property type="match status" value="1"/>
</dbReference>
<accession>A0ABP7MWB7</accession>
<dbReference type="Pfam" id="PF21082">
    <property type="entry name" value="MS_channel_3rd"/>
    <property type="match status" value="1"/>
</dbReference>
<evidence type="ECO:0000256" key="3">
    <source>
        <dbReference type="ARBA" id="ARBA00022475"/>
    </source>
</evidence>
<dbReference type="SUPFAM" id="SSF82861">
    <property type="entry name" value="Mechanosensitive channel protein MscS (YggB), transmembrane region"/>
    <property type="match status" value="1"/>
</dbReference>
<proteinExistence type="inferred from homology"/>
<gene>
    <name evidence="11" type="ORF">GCM10022277_28750</name>
</gene>
<dbReference type="InterPro" id="IPR006685">
    <property type="entry name" value="MscS_channel_2nd"/>
</dbReference>
<keyword evidence="12" id="KW-1185">Reference proteome</keyword>
<comment type="similarity">
    <text evidence="2">Belongs to the MscS (TC 1.A.23) family.</text>
</comment>